<dbReference type="GO" id="GO:0008270">
    <property type="term" value="F:zinc ion binding"/>
    <property type="evidence" value="ECO:0007669"/>
    <property type="project" value="InterPro"/>
</dbReference>
<evidence type="ECO:0000256" key="4">
    <source>
        <dbReference type="ARBA" id="ARBA00023242"/>
    </source>
</evidence>
<dbReference type="CDD" id="cd12148">
    <property type="entry name" value="fungal_TF_MHR"/>
    <property type="match status" value="1"/>
</dbReference>
<accession>A0A5N7C1K7</accession>
<proteinExistence type="predicted"/>
<evidence type="ECO:0000256" key="3">
    <source>
        <dbReference type="ARBA" id="ARBA00023163"/>
    </source>
</evidence>
<keyword evidence="2" id="KW-0805">Transcription regulation</keyword>
<dbReference type="OrthoDB" id="2269373at2759"/>
<dbReference type="GO" id="GO:0006351">
    <property type="term" value="P:DNA-templated transcription"/>
    <property type="evidence" value="ECO:0007669"/>
    <property type="project" value="InterPro"/>
</dbReference>
<sequence>MKDAGNPPRRRKKKLHERDLVDRLKKYEALMSQHGINFNLILEGGDDVYCRTDDMLRDTSDDEIERPCIHQSFDAMFGDTDGFPFNVCGSPSEITDSHPPTIKLFQLWQIYIDNVNPLLKISHVPTLQAQVVEAAADPAKVSRPLEALMFSIYLIAVTSLTDEETKSTFGEEKAVLLSRYHRGTQQALINAGFMRSNELVVLQAYFLYLFSVVQYIDPRSLFCLIGIAVRIATRLGLHRDGSQFSLPPFETEQRRRLWWQIAAFDKRIAEMTGSSITALSSSGADCRLPLNLNDADLHTYAKESAAPSAGATEMLFYLTRIELTIAVAPNGMRPNYVFLNNPLAQDNTTPSPADATSDTNSRPRTDSLDRYCAHIESAYLKNCDHRIPVQFFALMMARMSLCRLRIVEFMCRGVCATNLADQERGFLFMTAIEMLEYDNIIHTTDNLQNFLWYTQLLVPLPGYVFLLCERAWKAIFDNHNHRCLIRKLQSPMHFAFGRMLIKAWNAREEAELQLGRNIQPPELNTQPSLSMLSAQGSK</sequence>
<dbReference type="InterPro" id="IPR050613">
    <property type="entry name" value="Sec_Metabolite_Reg"/>
</dbReference>
<dbReference type="PANTHER" id="PTHR31001:SF45">
    <property type="entry name" value="ZN(II)2CYS6 TRANSCRIPTION FACTOR (EUROFUNG)"/>
    <property type="match status" value="1"/>
</dbReference>
<dbReference type="SMART" id="SM00906">
    <property type="entry name" value="Fungal_trans"/>
    <property type="match status" value="1"/>
</dbReference>
<feature type="domain" description="Xylanolytic transcriptional activator regulatory" evidence="5">
    <location>
        <begin position="221"/>
        <end position="295"/>
    </location>
</feature>
<comment type="subcellular location">
    <subcellularLocation>
        <location evidence="1">Nucleus</location>
    </subcellularLocation>
</comment>
<dbReference type="AlphaFoldDB" id="A0A5N7C1K7"/>
<evidence type="ECO:0000259" key="5">
    <source>
        <dbReference type="SMART" id="SM00906"/>
    </source>
</evidence>
<dbReference type="InterPro" id="IPR007219">
    <property type="entry name" value="XnlR_reg_dom"/>
</dbReference>
<dbReference type="PANTHER" id="PTHR31001">
    <property type="entry name" value="UNCHARACTERIZED TRANSCRIPTIONAL REGULATORY PROTEIN"/>
    <property type="match status" value="1"/>
</dbReference>
<dbReference type="GO" id="GO:0005634">
    <property type="term" value="C:nucleus"/>
    <property type="evidence" value="ECO:0007669"/>
    <property type="project" value="UniProtKB-SubCell"/>
</dbReference>
<dbReference type="Pfam" id="PF04082">
    <property type="entry name" value="Fungal_trans"/>
    <property type="match status" value="1"/>
</dbReference>
<dbReference type="GO" id="GO:0003677">
    <property type="term" value="F:DNA binding"/>
    <property type="evidence" value="ECO:0007669"/>
    <property type="project" value="InterPro"/>
</dbReference>
<evidence type="ECO:0000313" key="6">
    <source>
        <dbReference type="EMBL" id="KAE8387972.1"/>
    </source>
</evidence>
<reference evidence="6" key="1">
    <citation type="submission" date="2019-04" db="EMBL/GenBank/DDBJ databases">
        <title>Friends and foes A comparative genomics studyof 23 Aspergillus species from section Flavi.</title>
        <authorList>
            <consortium name="DOE Joint Genome Institute"/>
            <person name="Kjaerbolling I."/>
            <person name="Vesth T."/>
            <person name="Frisvad J.C."/>
            <person name="Nybo J.L."/>
            <person name="Theobald S."/>
            <person name="Kildgaard S."/>
            <person name="Isbrandt T."/>
            <person name="Kuo A."/>
            <person name="Sato A."/>
            <person name="Lyhne E.K."/>
            <person name="Kogle M.E."/>
            <person name="Wiebenga A."/>
            <person name="Kun R.S."/>
            <person name="Lubbers R.J."/>
            <person name="Makela M.R."/>
            <person name="Barry K."/>
            <person name="Chovatia M."/>
            <person name="Clum A."/>
            <person name="Daum C."/>
            <person name="Haridas S."/>
            <person name="He G."/>
            <person name="LaButti K."/>
            <person name="Lipzen A."/>
            <person name="Mondo S."/>
            <person name="Riley R."/>
            <person name="Salamov A."/>
            <person name="Simmons B.A."/>
            <person name="Magnuson J.K."/>
            <person name="Henrissat B."/>
            <person name="Mortensen U.H."/>
            <person name="Larsen T.O."/>
            <person name="Devries R.P."/>
            <person name="Grigoriev I.V."/>
            <person name="Machida M."/>
            <person name="Baker S.E."/>
            <person name="Andersen M.R."/>
        </authorList>
    </citation>
    <scope>NUCLEOTIDE SEQUENCE [LARGE SCALE GENOMIC DNA]</scope>
    <source>
        <strain evidence="6">IBT 14317</strain>
    </source>
</reference>
<gene>
    <name evidence="6" type="ORF">BDV23DRAFT_174266</name>
</gene>
<keyword evidence="4" id="KW-0539">Nucleus</keyword>
<organism evidence="6">
    <name type="scientific">Petromyces alliaceus</name>
    <name type="common">Aspergillus alliaceus</name>
    <dbReference type="NCBI Taxonomy" id="209559"/>
    <lineage>
        <taxon>Eukaryota</taxon>
        <taxon>Fungi</taxon>
        <taxon>Dikarya</taxon>
        <taxon>Ascomycota</taxon>
        <taxon>Pezizomycotina</taxon>
        <taxon>Eurotiomycetes</taxon>
        <taxon>Eurotiomycetidae</taxon>
        <taxon>Eurotiales</taxon>
        <taxon>Aspergillaceae</taxon>
        <taxon>Aspergillus</taxon>
        <taxon>Aspergillus subgen. Circumdati</taxon>
    </lineage>
</organism>
<keyword evidence="3" id="KW-0804">Transcription</keyword>
<evidence type="ECO:0000256" key="1">
    <source>
        <dbReference type="ARBA" id="ARBA00004123"/>
    </source>
</evidence>
<name>A0A5N7C1K7_PETAA</name>
<evidence type="ECO:0000256" key="2">
    <source>
        <dbReference type="ARBA" id="ARBA00023015"/>
    </source>
</evidence>
<dbReference type="Proteomes" id="UP000326877">
    <property type="component" value="Unassembled WGS sequence"/>
</dbReference>
<dbReference type="EMBL" id="ML735285">
    <property type="protein sequence ID" value="KAE8387972.1"/>
    <property type="molecule type" value="Genomic_DNA"/>
</dbReference>
<protein>
    <submittedName>
        <fullName evidence="6">Fungal-specific transcription factor domain-containing protein</fullName>
    </submittedName>
</protein>